<dbReference type="CDD" id="cd00060">
    <property type="entry name" value="FHA"/>
    <property type="match status" value="1"/>
</dbReference>
<accession>A0A921LRZ2</accession>
<evidence type="ECO:0000313" key="2">
    <source>
        <dbReference type="Proteomes" id="UP000753256"/>
    </source>
</evidence>
<evidence type="ECO:0000313" key="1">
    <source>
        <dbReference type="EMBL" id="HJG36678.1"/>
    </source>
</evidence>
<organism evidence="1 2">
    <name type="scientific">Enorma phocaeensis</name>
    <dbReference type="NCBI Taxonomy" id="1871019"/>
    <lineage>
        <taxon>Bacteria</taxon>
        <taxon>Bacillati</taxon>
        <taxon>Actinomycetota</taxon>
        <taxon>Coriobacteriia</taxon>
        <taxon>Coriobacteriales</taxon>
        <taxon>Coriobacteriaceae</taxon>
        <taxon>Enorma</taxon>
    </lineage>
</organism>
<reference evidence="1" key="1">
    <citation type="journal article" date="2021" name="PeerJ">
        <title>Extensive microbial diversity within the chicken gut microbiome revealed by metagenomics and culture.</title>
        <authorList>
            <person name="Gilroy R."/>
            <person name="Ravi A."/>
            <person name="Getino M."/>
            <person name="Pursley I."/>
            <person name="Horton D.L."/>
            <person name="Alikhan N.F."/>
            <person name="Baker D."/>
            <person name="Gharbi K."/>
            <person name="Hall N."/>
            <person name="Watson M."/>
            <person name="Adriaenssens E.M."/>
            <person name="Foster-Nyarko E."/>
            <person name="Jarju S."/>
            <person name="Secka A."/>
            <person name="Antonio M."/>
            <person name="Oren A."/>
            <person name="Chaudhuri R.R."/>
            <person name="La Ragione R."/>
            <person name="Hildebrand F."/>
            <person name="Pallen M.J."/>
        </authorList>
    </citation>
    <scope>NUCLEOTIDE SEQUENCE</scope>
    <source>
        <strain evidence="1">ChiHjej13B12-9602</strain>
    </source>
</reference>
<dbReference type="RefSeq" id="WP_273188970.1">
    <property type="nucleotide sequence ID" value="NZ_DYUZ01000008.1"/>
</dbReference>
<gene>
    <name evidence="1" type="ORF">K8V70_02275</name>
</gene>
<dbReference type="EMBL" id="DYUZ01000008">
    <property type="protein sequence ID" value="HJG36678.1"/>
    <property type="molecule type" value="Genomic_DNA"/>
</dbReference>
<dbReference type="Proteomes" id="UP000753256">
    <property type="component" value="Unassembled WGS sequence"/>
</dbReference>
<reference evidence="1" key="2">
    <citation type="submission" date="2021-09" db="EMBL/GenBank/DDBJ databases">
        <authorList>
            <person name="Gilroy R."/>
        </authorList>
    </citation>
    <scope>NUCLEOTIDE SEQUENCE</scope>
    <source>
        <strain evidence="1">ChiHjej13B12-9602</strain>
    </source>
</reference>
<name>A0A921LRZ2_9ACTN</name>
<dbReference type="Gene3D" id="2.60.200.20">
    <property type="match status" value="1"/>
</dbReference>
<comment type="caution">
    <text evidence="1">The sequence shown here is derived from an EMBL/GenBank/DDBJ whole genome shotgun (WGS) entry which is preliminary data.</text>
</comment>
<proteinExistence type="predicted"/>
<dbReference type="AlphaFoldDB" id="A0A921LRZ2"/>
<sequence>MKAVNEAKPINVLARFIATWVREHGENGAPFDSFEALRTEPIEQKDVERWILGCNYAYYRVGDALLEADLFPDDDATAVELIACLDAQLKSIRDSNPLNLRSKQPEAIAAELGKDWPPFCPKSRSDIRKTATGLQALAHRFAAELPGLTDMIREVATELAEEAHWYRTLAERHPGTEGIAERGRVLVPLWCIKGVNPLFTLLMWQDEAAVDELARQLSAAFAANGYPSFDGGSRHDAYRGVVRASQRLYLDGLAGDGAARGGDGLTQLPLTELADLLDREFFDLGYPAPSRVLPPWLAGKALLVWNIVACAALGPREAIRPSGPNRTATTLVPGDAVTAAKRALRGEVLLRRCLKNGEREVAGMLQLDGAEPAGTVALDDGASRLWYVLGSAYDEQARVPEALAPVADALAAHFLPTMRFDERGNQTEGTGDSRYHAALTLAKSVDGWQLALEDLGSKNGTCVVRREGAGMRYLVLAARTQPDPSAWAQARGIDPASVTVEDQVLLERGDAIQLCGSRFELL</sequence>
<protein>
    <submittedName>
        <fullName evidence="1">FHA domain-containing protein</fullName>
    </submittedName>
</protein>